<organism evidence="1 2">
    <name type="scientific">Canavalia gladiata</name>
    <name type="common">Sword bean</name>
    <name type="synonym">Dolichos gladiatus</name>
    <dbReference type="NCBI Taxonomy" id="3824"/>
    <lineage>
        <taxon>Eukaryota</taxon>
        <taxon>Viridiplantae</taxon>
        <taxon>Streptophyta</taxon>
        <taxon>Embryophyta</taxon>
        <taxon>Tracheophyta</taxon>
        <taxon>Spermatophyta</taxon>
        <taxon>Magnoliopsida</taxon>
        <taxon>eudicotyledons</taxon>
        <taxon>Gunneridae</taxon>
        <taxon>Pentapetalae</taxon>
        <taxon>rosids</taxon>
        <taxon>fabids</taxon>
        <taxon>Fabales</taxon>
        <taxon>Fabaceae</taxon>
        <taxon>Papilionoideae</taxon>
        <taxon>50 kb inversion clade</taxon>
        <taxon>NPAAA clade</taxon>
        <taxon>indigoferoid/millettioid clade</taxon>
        <taxon>Phaseoleae</taxon>
        <taxon>Canavalia</taxon>
    </lineage>
</organism>
<keyword evidence="2" id="KW-1185">Reference proteome</keyword>
<dbReference type="Proteomes" id="UP001367508">
    <property type="component" value="Unassembled WGS sequence"/>
</dbReference>
<comment type="caution">
    <text evidence="1">The sequence shown here is derived from an EMBL/GenBank/DDBJ whole genome shotgun (WGS) entry which is preliminary data.</text>
</comment>
<protein>
    <submittedName>
        <fullName evidence="1">Uncharacterized protein</fullName>
    </submittedName>
</protein>
<sequence>MSIALITVEFAFRTEKILMGVGSPRGKYVSEVIKGFSSGNKSEVPSSMHLPSGCMPFDTPETGIRILPGAFYPNIGLLLAVQARSAHKLSQLLPSVDLCIPIASWAQIGPSPSARRKLNGATSYCVLNAILHELIAIFFNLGAIGPSWAKSPILHLLTSEPRLV</sequence>
<gene>
    <name evidence="1" type="ORF">VNO77_44771</name>
</gene>
<name>A0AAN9PR11_CANGL</name>
<dbReference type="AlphaFoldDB" id="A0AAN9PR11"/>
<proteinExistence type="predicted"/>
<accession>A0AAN9PR11</accession>
<reference evidence="1 2" key="1">
    <citation type="submission" date="2024-01" db="EMBL/GenBank/DDBJ databases">
        <title>The genomes of 5 underutilized Papilionoideae crops provide insights into root nodulation and disease resistanc.</title>
        <authorList>
            <person name="Jiang F."/>
        </authorList>
    </citation>
    <scope>NUCLEOTIDE SEQUENCE [LARGE SCALE GENOMIC DNA]</scope>
    <source>
        <strain evidence="1">LVBAO_FW01</strain>
        <tissue evidence="1">Leaves</tissue>
    </source>
</reference>
<evidence type="ECO:0000313" key="1">
    <source>
        <dbReference type="EMBL" id="KAK7306812.1"/>
    </source>
</evidence>
<dbReference type="EMBL" id="JAYMYQ010000011">
    <property type="protein sequence ID" value="KAK7306812.1"/>
    <property type="molecule type" value="Genomic_DNA"/>
</dbReference>
<evidence type="ECO:0000313" key="2">
    <source>
        <dbReference type="Proteomes" id="UP001367508"/>
    </source>
</evidence>